<accession>A0A0E9XLH3</accession>
<name>A0A0E9XLH3_ANGAN</name>
<evidence type="ECO:0000313" key="1">
    <source>
        <dbReference type="EMBL" id="JAI02691.1"/>
    </source>
</evidence>
<dbReference type="EMBL" id="GBXM01005887">
    <property type="protein sequence ID" value="JAI02691.1"/>
    <property type="molecule type" value="Transcribed_RNA"/>
</dbReference>
<proteinExistence type="predicted"/>
<organism evidence="1">
    <name type="scientific">Anguilla anguilla</name>
    <name type="common">European freshwater eel</name>
    <name type="synonym">Muraena anguilla</name>
    <dbReference type="NCBI Taxonomy" id="7936"/>
    <lineage>
        <taxon>Eukaryota</taxon>
        <taxon>Metazoa</taxon>
        <taxon>Chordata</taxon>
        <taxon>Craniata</taxon>
        <taxon>Vertebrata</taxon>
        <taxon>Euteleostomi</taxon>
        <taxon>Actinopterygii</taxon>
        <taxon>Neopterygii</taxon>
        <taxon>Teleostei</taxon>
        <taxon>Anguilliformes</taxon>
        <taxon>Anguillidae</taxon>
        <taxon>Anguilla</taxon>
    </lineage>
</organism>
<sequence>MATATKIIQRLRNYLSGHDLQSKLQLRYGEIAKRLVKMIVFILWTNIKMF</sequence>
<dbReference type="AlphaFoldDB" id="A0A0E9XLH3"/>
<reference evidence="1" key="1">
    <citation type="submission" date="2014-11" db="EMBL/GenBank/DDBJ databases">
        <authorList>
            <person name="Amaro Gonzalez C."/>
        </authorList>
    </citation>
    <scope>NUCLEOTIDE SEQUENCE</scope>
</reference>
<reference evidence="1" key="2">
    <citation type="journal article" date="2015" name="Fish Shellfish Immunol.">
        <title>Early steps in the European eel (Anguilla anguilla)-Vibrio vulnificus interaction in the gills: Role of the RtxA13 toxin.</title>
        <authorList>
            <person name="Callol A."/>
            <person name="Pajuelo D."/>
            <person name="Ebbesson L."/>
            <person name="Teles M."/>
            <person name="MacKenzie S."/>
            <person name="Amaro C."/>
        </authorList>
    </citation>
    <scope>NUCLEOTIDE SEQUENCE</scope>
</reference>
<protein>
    <submittedName>
        <fullName evidence="1">Uncharacterized protein</fullName>
    </submittedName>
</protein>